<dbReference type="SUPFAM" id="SSF51338">
    <property type="entry name" value="Composite domain of metallo-dependent hydrolases"/>
    <property type="match status" value="1"/>
</dbReference>
<dbReference type="Gene3D" id="3.10.310.70">
    <property type="match status" value="1"/>
</dbReference>
<accession>A0ABR8YQ86</accession>
<protein>
    <submittedName>
        <fullName evidence="2">Amidohydrolase</fullName>
    </submittedName>
</protein>
<dbReference type="Pfam" id="PF07969">
    <property type="entry name" value="Amidohydro_3"/>
    <property type="match status" value="1"/>
</dbReference>
<organism evidence="2 3">
    <name type="scientific">Clostridium faecium</name>
    <dbReference type="NCBI Taxonomy" id="2762223"/>
    <lineage>
        <taxon>Bacteria</taxon>
        <taxon>Bacillati</taxon>
        <taxon>Bacillota</taxon>
        <taxon>Clostridia</taxon>
        <taxon>Eubacteriales</taxon>
        <taxon>Clostridiaceae</taxon>
        <taxon>Clostridium</taxon>
    </lineage>
</organism>
<evidence type="ECO:0000259" key="1">
    <source>
        <dbReference type="Pfam" id="PF07969"/>
    </source>
</evidence>
<dbReference type="EMBL" id="JACSQB010000037">
    <property type="protein sequence ID" value="MBD8046371.1"/>
    <property type="molecule type" value="Genomic_DNA"/>
</dbReference>
<name>A0ABR8YQ86_9CLOT</name>
<dbReference type="Proteomes" id="UP000627166">
    <property type="component" value="Unassembled WGS sequence"/>
</dbReference>
<proteinExistence type="predicted"/>
<dbReference type="InterPro" id="IPR011059">
    <property type="entry name" value="Metal-dep_hydrolase_composite"/>
</dbReference>
<gene>
    <name evidence="2" type="ORF">H9637_04825</name>
</gene>
<dbReference type="InterPro" id="IPR032466">
    <property type="entry name" value="Metal_Hydrolase"/>
</dbReference>
<dbReference type="Gene3D" id="3.20.20.140">
    <property type="entry name" value="Metal-dependent hydrolases"/>
    <property type="match status" value="1"/>
</dbReference>
<comment type="caution">
    <text evidence="2">The sequence shown here is derived from an EMBL/GenBank/DDBJ whole genome shotgun (WGS) entry which is preliminary data.</text>
</comment>
<dbReference type="PANTHER" id="PTHR22642:SF22">
    <property type="entry name" value="EXOENZYMES REGULATORY PROTEIN AEPA"/>
    <property type="match status" value="1"/>
</dbReference>
<evidence type="ECO:0000313" key="3">
    <source>
        <dbReference type="Proteomes" id="UP000627166"/>
    </source>
</evidence>
<dbReference type="CDD" id="cd01300">
    <property type="entry name" value="YtcJ_like"/>
    <property type="match status" value="1"/>
</dbReference>
<dbReference type="RefSeq" id="WP_191739344.1">
    <property type="nucleotide sequence ID" value="NZ_JACSQB010000037.1"/>
</dbReference>
<dbReference type="PANTHER" id="PTHR22642">
    <property type="entry name" value="IMIDAZOLONEPROPIONASE"/>
    <property type="match status" value="1"/>
</dbReference>
<dbReference type="SUPFAM" id="SSF51556">
    <property type="entry name" value="Metallo-dependent hydrolases"/>
    <property type="match status" value="1"/>
</dbReference>
<keyword evidence="3" id="KW-1185">Reference proteome</keyword>
<reference evidence="2 3" key="1">
    <citation type="submission" date="2020-08" db="EMBL/GenBank/DDBJ databases">
        <title>A Genomic Blueprint of the Chicken Gut Microbiome.</title>
        <authorList>
            <person name="Gilroy R."/>
            <person name="Ravi A."/>
            <person name="Getino M."/>
            <person name="Pursley I."/>
            <person name="Horton D.L."/>
            <person name="Alikhan N.-F."/>
            <person name="Baker D."/>
            <person name="Gharbi K."/>
            <person name="Hall N."/>
            <person name="Watson M."/>
            <person name="Adriaenssens E.M."/>
            <person name="Foster-Nyarko E."/>
            <person name="Jarju S."/>
            <person name="Secka A."/>
            <person name="Antonio M."/>
            <person name="Oren A."/>
            <person name="Chaudhuri R."/>
            <person name="La Ragione R.M."/>
            <person name="Hildebrand F."/>
            <person name="Pallen M.J."/>
        </authorList>
    </citation>
    <scope>NUCLEOTIDE SEQUENCE [LARGE SCALE GENOMIC DNA]</scope>
    <source>
        <strain evidence="2 3">N37</strain>
    </source>
</reference>
<dbReference type="InterPro" id="IPR013108">
    <property type="entry name" value="Amidohydro_3"/>
</dbReference>
<sequence length="515" mass="58218">MVSIDLLLYNGKIISLENNNAIYHWIAVKNNLIYDLGYGEDFKKYICNSLDVIDLNGKTILPGFYDSHVHLVQTGLNNLSLDLSKCTTLKEIFKLIENKTKETPKGQFIRATGLDEYKLSEKRFPNRYELDNCAPDHPVWINRVEYHTSIVNSLALHKLRTPLNAEGVETKGNIPTGLLTGSANALVRKEILAKISSEMRLEGVNKTLIDAIAKGVTSINAMEGGFTFHDKDAEFIYKNKDSFPIDIILFYQTVNINKVLDKKLKRIGGSIFLDGSFGSRTAALSEPYLGYTDVYGKLYFTQDEINSFILKAYENNLQVSTHAVGERAIEQIITAHEYAESIYPNRNLRNRIEHFELPSLNHIKRAKKLGLIASMQPTYEYLWGGYDKMYSKTIGKKKCEETNPFREIIDNGLIICGGSDSDVTPINPILGIHSAVNHPITNHRVSVLEAIKMFTINSAYAVFEENIKGSIKINKYADFVVLNENPLEIPKETIKDIKILATIKEGHILYENDLR</sequence>
<dbReference type="Gene3D" id="2.30.40.10">
    <property type="entry name" value="Urease, subunit C, domain 1"/>
    <property type="match status" value="1"/>
</dbReference>
<feature type="domain" description="Amidohydrolase 3" evidence="1">
    <location>
        <begin position="51"/>
        <end position="510"/>
    </location>
</feature>
<dbReference type="InterPro" id="IPR033932">
    <property type="entry name" value="YtcJ-like"/>
</dbReference>
<evidence type="ECO:0000313" key="2">
    <source>
        <dbReference type="EMBL" id="MBD8046371.1"/>
    </source>
</evidence>